<sequence>CLLPVDIAFRSCDGILIWTHKTMLEHLSEGFPGADLVFTTDEAVSLTEYSLVLRSLFERMHLRKHARLSGKLYSDVFELVEAAEKYLVYSVMASSFRHGVTYDYPEIVDQAAPFIINTHPNEIASRFRNHPTIVVAWTPYRNAFLEVAELVTSEPPEWLSKKRRPHECEEWDHYFRCVKRNLPRRATDCLFHLIGKDITWFKDILSKDTSSMRSSSSTLGTESRTARAWRRTIKACWRGWRCGGKRPPFMVVDCSSSDQLPASSLPSSRNALILLSMLSIVSGCQIPVDLVLQSSDKVLIGAHKANLEAWSDGFPSANSIEDTHKPVDLTETAEILKLLMQGMHKTRFAPWATLSCDTVFALSEAAKKYFVYSVMAGCRGYMYGWPDGQG</sequence>
<proteinExistence type="predicted"/>
<dbReference type="AlphaFoldDB" id="A0A8H6HHD0"/>
<dbReference type="Proteomes" id="UP000521943">
    <property type="component" value="Unassembled WGS sequence"/>
</dbReference>
<protein>
    <recommendedName>
        <fullName evidence="3">BTB domain-containing protein</fullName>
    </recommendedName>
</protein>
<evidence type="ECO:0000313" key="1">
    <source>
        <dbReference type="EMBL" id="KAF6745838.1"/>
    </source>
</evidence>
<keyword evidence="2" id="KW-1185">Reference proteome</keyword>
<dbReference type="EMBL" id="JACGCI010000098">
    <property type="protein sequence ID" value="KAF6745838.1"/>
    <property type="molecule type" value="Genomic_DNA"/>
</dbReference>
<evidence type="ECO:0000313" key="2">
    <source>
        <dbReference type="Proteomes" id="UP000521943"/>
    </source>
</evidence>
<comment type="caution">
    <text evidence="1">The sequence shown here is derived from an EMBL/GenBank/DDBJ whole genome shotgun (WGS) entry which is preliminary data.</text>
</comment>
<evidence type="ECO:0008006" key="3">
    <source>
        <dbReference type="Google" id="ProtNLM"/>
    </source>
</evidence>
<gene>
    <name evidence="1" type="ORF">DFP72DRAFT_823678</name>
</gene>
<name>A0A8H6HHD0_9AGAR</name>
<reference evidence="1 2" key="1">
    <citation type="submission" date="2020-07" db="EMBL/GenBank/DDBJ databases">
        <title>Comparative genomics of pyrophilous fungi reveals a link between fire events and developmental genes.</title>
        <authorList>
            <consortium name="DOE Joint Genome Institute"/>
            <person name="Steindorff A.S."/>
            <person name="Carver A."/>
            <person name="Calhoun S."/>
            <person name="Stillman K."/>
            <person name="Liu H."/>
            <person name="Lipzen A."/>
            <person name="Pangilinan J."/>
            <person name="Labutti K."/>
            <person name="Bruns T.D."/>
            <person name="Grigoriev I.V."/>
        </authorList>
    </citation>
    <scope>NUCLEOTIDE SEQUENCE [LARGE SCALE GENOMIC DNA]</scope>
    <source>
        <strain evidence="1 2">CBS 144469</strain>
    </source>
</reference>
<accession>A0A8H6HHD0</accession>
<organism evidence="1 2">
    <name type="scientific">Ephemerocybe angulata</name>
    <dbReference type="NCBI Taxonomy" id="980116"/>
    <lineage>
        <taxon>Eukaryota</taxon>
        <taxon>Fungi</taxon>
        <taxon>Dikarya</taxon>
        <taxon>Basidiomycota</taxon>
        <taxon>Agaricomycotina</taxon>
        <taxon>Agaricomycetes</taxon>
        <taxon>Agaricomycetidae</taxon>
        <taxon>Agaricales</taxon>
        <taxon>Agaricineae</taxon>
        <taxon>Psathyrellaceae</taxon>
        <taxon>Ephemerocybe</taxon>
    </lineage>
</organism>
<feature type="non-terminal residue" evidence="1">
    <location>
        <position position="1"/>
    </location>
</feature>
<dbReference type="OrthoDB" id="3184970at2759"/>